<organism evidence="1">
    <name type="scientific">Rhizophora mucronata</name>
    <name type="common">Asiatic mangrove</name>
    <dbReference type="NCBI Taxonomy" id="61149"/>
    <lineage>
        <taxon>Eukaryota</taxon>
        <taxon>Viridiplantae</taxon>
        <taxon>Streptophyta</taxon>
        <taxon>Embryophyta</taxon>
        <taxon>Tracheophyta</taxon>
        <taxon>Spermatophyta</taxon>
        <taxon>Magnoliopsida</taxon>
        <taxon>eudicotyledons</taxon>
        <taxon>Gunneridae</taxon>
        <taxon>Pentapetalae</taxon>
        <taxon>rosids</taxon>
        <taxon>fabids</taxon>
        <taxon>Malpighiales</taxon>
        <taxon>Rhizophoraceae</taxon>
        <taxon>Rhizophora</taxon>
    </lineage>
</organism>
<dbReference type="GO" id="GO:0016740">
    <property type="term" value="F:transferase activity"/>
    <property type="evidence" value="ECO:0007669"/>
    <property type="project" value="UniProtKB-KW"/>
</dbReference>
<dbReference type="EMBL" id="GGEC01017235">
    <property type="protein sequence ID" value="MBW97718.1"/>
    <property type="molecule type" value="Transcribed_RNA"/>
</dbReference>
<accession>A0A2P2JW70</accession>
<proteinExistence type="predicted"/>
<protein>
    <submittedName>
        <fullName evidence="1">Transferase</fullName>
    </submittedName>
</protein>
<sequence length="61" mass="6841">MPTSLDCKIWTSTPDNGGDSPYSNPQPMTHIYIQSYCPNQFCSHSCNLQPGTLMPKFHGHQ</sequence>
<name>A0A2P2JW70_RHIMU</name>
<dbReference type="AlphaFoldDB" id="A0A2P2JW70"/>
<keyword evidence="1" id="KW-0808">Transferase</keyword>
<evidence type="ECO:0000313" key="1">
    <source>
        <dbReference type="EMBL" id="MBW97718.1"/>
    </source>
</evidence>
<reference evidence="1" key="1">
    <citation type="submission" date="2018-02" db="EMBL/GenBank/DDBJ databases">
        <title>Rhizophora mucronata_Transcriptome.</title>
        <authorList>
            <person name="Meera S.P."/>
            <person name="Sreeshan A."/>
            <person name="Augustine A."/>
        </authorList>
    </citation>
    <scope>NUCLEOTIDE SEQUENCE</scope>
    <source>
        <tissue evidence="1">Leaf</tissue>
    </source>
</reference>